<sequence>MKLAFWFCFCTEMKLAFWFCFCRDKGLEAADGGHEQAAGSPFLAEIRGGSCGVADG</sequence>
<protein>
    <submittedName>
        <fullName evidence="2">Uncharacterized protein</fullName>
    </submittedName>
</protein>
<proteinExistence type="predicted"/>
<keyword evidence="3" id="KW-1185">Reference proteome</keyword>
<evidence type="ECO:0000256" key="1">
    <source>
        <dbReference type="SAM" id="SignalP"/>
    </source>
</evidence>
<accession>A0AAV5JG63</accession>
<comment type="caution">
    <text evidence="2">The sequence shown here is derived from an EMBL/GenBank/DDBJ whole genome shotgun (WGS) entry which is preliminary data.</text>
</comment>
<dbReference type="AlphaFoldDB" id="A0AAV5JG63"/>
<dbReference type="Proteomes" id="UP001054252">
    <property type="component" value="Unassembled WGS sequence"/>
</dbReference>
<name>A0AAV5JG63_9ROSI</name>
<keyword evidence="1" id="KW-0732">Signal</keyword>
<feature type="chain" id="PRO_5043910308" evidence="1">
    <location>
        <begin position="17"/>
        <end position="56"/>
    </location>
</feature>
<dbReference type="EMBL" id="BPVZ01000039">
    <property type="protein sequence ID" value="GKV13598.1"/>
    <property type="molecule type" value="Genomic_DNA"/>
</dbReference>
<reference evidence="2 3" key="1">
    <citation type="journal article" date="2021" name="Commun. Biol.">
        <title>The genome of Shorea leprosula (Dipterocarpaceae) highlights the ecological relevance of drought in aseasonal tropical rainforests.</title>
        <authorList>
            <person name="Ng K.K.S."/>
            <person name="Kobayashi M.J."/>
            <person name="Fawcett J.A."/>
            <person name="Hatakeyama M."/>
            <person name="Paape T."/>
            <person name="Ng C.H."/>
            <person name="Ang C.C."/>
            <person name="Tnah L.H."/>
            <person name="Lee C.T."/>
            <person name="Nishiyama T."/>
            <person name="Sese J."/>
            <person name="O'Brien M.J."/>
            <person name="Copetti D."/>
            <person name="Mohd Noor M.I."/>
            <person name="Ong R.C."/>
            <person name="Putra M."/>
            <person name="Sireger I.Z."/>
            <person name="Indrioko S."/>
            <person name="Kosugi Y."/>
            <person name="Izuno A."/>
            <person name="Isagi Y."/>
            <person name="Lee S.L."/>
            <person name="Shimizu K.K."/>
        </authorList>
    </citation>
    <scope>NUCLEOTIDE SEQUENCE [LARGE SCALE GENOMIC DNA]</scope>
    <source>
        <strain evidence="2">214</strain>
    </source>
</reference>
<feature type="signal peptide" evidence="1">
    <location>
        <begin position="1"/>
        <end position="16"/>
    </location>
</feature>
<gene>
    <name evidence="2" type="ORF">SLEP1_g24591</name>
</gene>
<organism evidence="2 3">
    <name type="scientific">Rubroshorea leprosula</name>
    <dbReference type="NCBI Taxonomy" id="152421"/>
    <lineage>
        <taxon>Eukaryota</taxon>
        <taxon>Viridiplantae</taxon>
        <taxon>Streptophyta</taxon>
        <taxon>Embryophyta</taxon>
        <taxon>Tracheophyta</taxon>
        <taxon>Spermatophyta</taxon>
        <taxon>Magnoliopsida</taxon>
        <taxon>eudicotyledons</taxon>
        <taxon>Gunneridae</taxon>
        <taxon>Pentapetalae</taxon>
        <taxon>rosids</taxon>
        <taxon>malvids</taxon>
        <taxon>Malvales</taxon>
        <taxon>Dipterocarpaceae</taxon>
        <taxon>Rubroshorea</taxon>
    </lineage>
</organism>
<evidence type="ECO:0000313" key="3">
    <source>
        <dbReference type="Proteomes" id="UP001054252"/>
    </source>
</evidence>
<evidence type="ECO:0000313" key="2">
    <source>
        <dbReference type="EMBL" id="GKV13598.1"/>
    </source>
</evidence>